<evidence type="ECO:0000256" key="4">
    <source>
        <dbReference type="ARBA" id="ARBA00022729"/>
    </source>
</evidence>
<sequence length="418" mass="47552">MKTEESRMRVVVTLLSVLFISMVPVNSNPELKLLQIVFAHKTFAPILDLINSNEMDVPRRLTYEYFNTAPLTMPNINKLNMHKLGAHLRDAYDEFLGDIYTHETMKMQTAGYTLSMISGQLVNSGLWPPAESQKWNTDINNWQPIPTEYLPMQKDTLFLGIHCPSFALEMEKMLRMNTVREKLSHYAPLFDHISSHTGMKIQQPSEVALLYAVLETKADLNQSLPQWAQDIFPDGGMYNVSLLEYDLLCETSLQKQLNGGTILKEILANSLMYIKGSIPKERKLMVYSGNERNIVGVLKALNLWSPHIPNEAASVIFELYFDNKTGDHGMKINYYTGVDGDTIPLKIPNCTEICPMNTFLRSVFDVLPQNAELLCNWKKIDWSDNNVILSNSIYSRSSSSTLDSIIFTLLLVITLFVH</sequence>
<dbReference type="GO" id="GO:0003993">
    <property type="term" value="F:acid phosphatase activity"/>
    <property type="evidence" value="ECO:0007669"/>
    <property type="project" value="UniProtKB-EC"/>
</dbReference>
<proteinExistence type="inferred from homology"/>
<evidence type="ECO:0000256" key="5">
    <source>
        <dbReference type="ARBA" id="ARBA00022801"/>
    </source>
</evidence>
<dbReference type="InterPro" id="IPR029033">
    <property type="entry name" value="His_PPase_superfam"/>
</dbReference>
<evidence type="ECO:0000313" key="9">
    <source>
        <dbReference type="EMBL" id="KOC59081.1"/>
    </source>
</evidence>
<dbReference type="PANTHER" id="PTHR11567">
    <property type="entry name" value="ACID PHOSPHATASE-RELATED"/>
    <property type="match status" value="1"/>
</dbReference>
<comment type="catalytic activity">
    <reaction evidence="1">
        <text>a phosphate monoester + H2O = an alcohol + phosphate</text>
        <dbReference type="Rhea" id="RHEA:15017"/>
        <dbReference type="ChEBI" id="CHEBI:15377"/>
        <dbReference type="ChEBI" id="CHEBI:30879"/>
        <dbReference type="ChEBI" id="CHEBI:43474"/>
        <dbReference type="ChEBI" id="CHEBI:67140"/>
        <dbReference type="EC" id="3.1.3.2"/>
    </reaction>
</comment>
<dbReference type="InterPro" id="IPR050645">
    <property type="entry name" value="Histidine_acid_phosphatase"/>
</dbReference>
<keyword evidence="4 8" id="KW-0732">Signal</keyword>
<dbReference type="OrthoDB" id="5821688at2759"/>
<keyword evidence="6" id="KW-1015">Disulfide bond</keyword>
<evidence type="ECO:0000313" key="10">
    <source>
        <dbReference type="Proteomes" id="UP000053825"/>
    </source>
</evidence>
<evidence type="ECO:0000256" key="7">
    <source>
        <dbReference type="ARBA" id="ARBA00023180"/>
    </source>
</evidence>
<evidence type="ECO:0000256" key="6">
    <source>
        <dbReference type="ARBA" id="ARBA00023157"/>
    </source>
</evidence>
<feature type="chain" id="PRO_5005574591" description="acid phosphatase" evidence="8">
    <location>
        <begin position="28"/>
        <end position="418"/>
    </location>
</feature>
<gene>
    <name evidence="9" type="ORF">WH47_12674</name>
</gene>
<evidence type="ECO:0000256" key="8">
    <source>
        <dbReference type="SAM" id="SignalP"/>
    </source>
</evidence>
<dbReference type="Gene3D" id="3.40.50.1240">
    <property type="entry name" value="Phosphoglycerate mutase-like"/>
    <property type="match status" value="1"/>
</dbReference>
<dbReference type="InterPro" id="IPR000560">
    <property type="entry name" value="His_Pase_clade-2"/>
</dbReference>
<dbReference type="EC" id="3.1.3.2" evidence="3"/>
<organism evidence="9 10">
    <name type="scientific">Habropoda laboriosa</name>
    <dbReference type="NCBI Taxonomy" id="597456"/>
    <lineage>
        <taxon>Eukaryota</taxon>
        <taxon>Metazoa</taxon>
        <taxon>Ecdysozoa</taxon>
        <taxon>Arthropoda</taxon>
        <taxon>Hexapoda</taxon>
        <taxon>Insecta</taxon>
        <taxon>Pterygota</taxon>
        <taxon>Neoptera</taxon>
        <taxon>Endopterygota</taxon>
        <taxon>Hymenoptera</taxon>
        <taxon>Apocrita</taxon>
        <taxon>Aculeata</taxon>
        <taxon>Apoidea</taxon>
        <taxon>Anthophila</taxon>
        <taxon>Apidae</taxon>
        <taxon>Habropoda</taxon>
    </lineage>
</organism>
<dbReference type="SUPFAM" id="SSF53254">
    <property type="entry name" value="Phosphoglycerate mutase-like"/>
    <property type="match status" value="1"/>
</dbReference>
<keyword evidence="5" id="KW-0378">Hydrolase</keyword>
<evidence type="ECO:0000256" key="1">
    <source>
        <dbReference type="ARBA" id="ARBA00000032"/>
    </source>
</evidence>
<dbReference type="PANTHER" id="PTHR11567:SF211">
    <property type="entry name" value="PROSTATIC ACID PHOSPHATASE"/>
    <property type="match status" value="1"/>
</dbReference>
<dbReference type="Pfam" id="PF00328">
    <property type="entry name" value="His_Phos_2"/>
    <property type="match status" value="1"/>
</dbReference>
<dbReference type="AlphaFoldDB" id="A0A0L7QKP3"/>
<dbReference type="STRING" id="597456.A0A0L7QKP3"/>
<dbReference type="Proteomes" id="UP000053825">
    <property type="component" value="Unassembled WGS sequence"/>
</dbReference>
<accession>A0A0L7QKP3</accession>
<keyword evidence="7" id="KW-0325">Glycoprotein</keyword>
<evidence type="ECO:0000256" key="2">
    <source>
        <dbReference type="ARBA" id="ARBA00005375"/>
    </source>
</evidence>
<evidence type="ECO:0000256" key="3">
    <source>
        <dbReference type="ARBA" id="ARBA00012646"/>
    </source>
</evidence>
<dbReference type="EMBL" id="KQ414954">
    <property type="protein sequence ID" value="KOC59081.1"/>
    <property type="molecule type" value="Genomic_DNA"/>
</dbReference>
<reference evidence="9 10" key="1">
    <citation type="submission" date="2015-07" db="EMBL/GenBank/DDBJ databases">
        <title>The genome of Habropoda laboriosa.</title>
        <authorList>
            <person name="Pan H."/>
            <person name="Kapheim K."/>
        </authorList>
    </citation>
    <scope>NUCLEOTIDE SEQUENCE [LARGE SCALE GENOMIC DNA]</scope>
    <source>
        <strain evidence="9">0110345459</strain>
    </source>
</reference>
<protein>
    <recommendedName>
        <fullName evidence="3">acid phosphatase</fullName>
        <ecNumber evidence="3">3.1.3.2</ecNumber>
    </recommendedName>
</protein>
<feature type="signal peptide" evidence="8">
    <location>
        <begin position="1"/>
        <end position="27"/>
    </location>
</feature>
<keyword evidence="10" id="KW-1185">Reference proteome</keyword>
<comment type="similarity">
    <text evidence="2">Belongs to the histidine acid phosphatase family.</text>
</comment>
<name>A0A0L7QKP3_9HYME</name>